<keyword evidence="5" id="KW-0479">Metal-binding</keyword>
<accession>A0A8C4SZY3</accession>
<comment type="similarity">
    <text evidence="15">Belongs to the XPG/RAD2 endonuclease family. FEN1 subfamily.</text>
</comment>
<dbReference type="GO" id="GO:0008409">
    <property type="term" value="F:5'-3' exonuclease activity"/>
    <property type="evidence" value="ECO:0007669"/>
    <property type="project" value="TreeGrafter"/>
</dbReference>
<dbReference type="Gene3D" id="3.40.50.1010">
    <property type="entry name" value="5'-nuclease"/>
    <property type="match status" value="2"/>
</dbReference>
<dbReference type="InterPro" id="IPR006085">
    <property type="entry name" value="XPG_DNA_repair_N"/>
</dbReference>
<dbReference type="SMART" id="SM00484">
    <property type="entry name" value="XPGI"/>
    <property type="match status" value="1"/>
</dbReference>
<name>A0A8C4SZY3_ERPCA</name>
<dbReference type="PRINTS" id="PR00853">
    <property type="entry name" value="XPGRADSUPER"/>
</dbReference>
<dbReference type="GO" id="GO:0030145">
    <property type="term" value="F:manganese ion binding"/>
    <property type="evidence" value="ECO:0007669"/>
    <property type="project" value="TreeGrafter"/>
</dbReference>
<evidence type="ECO:0000256" key="3">
    <source>
        <dbReference type="ARBA" id="ARBA00022705"/>
    </source>
</evidence>
<keyword evidence="11" id="KW-0496">Mitochondrion</keyword>
<evidence type="ECO:0000256" key="8">
    <source>
        <dbReference type="ARBA" id="ARBA00022801"/>
    </source>
</evidence>
<keyword evidence="3" id="KW-0235">DNA replication</keyword>
<keyword evidence="13" id="KW-0539">Nucleus</keyword>
<keyword evidence="2" id="KW-0597">Phosphoprotein</keyword>
<feature type="transmembrane region" description="Helical" evidence="16">
    <location>
        <begin position="377"/>
        <end position="396"/>
    </location>
</feature>
<evidence type="ECO:0000256" key="9">
    <source>
        <dbReference type="ARBA" id="ARBA00022839"/>
    </source>
</evidence>
<keyword evidence="8" id="KW-0378">Hydrolase</keyword>
<protein>
    <submittedName>
        <fullName evidence="19">Zgc:110269</fullName>
    </submittedName>
</protein>
<dbReference type="PROSITE" id="PS00841">
    <property type="entry name" value="XPG_1"/>
    <property type="match status" value="1"/>
</dbReference>
<evidence type="ECO:0000259" key="18">
    <source>
        <dbReference type="SMART" id="SM00485"/>
    </source>
</evidence>
<dbReference type="Ensembl" id="ENSECRT00000025708.1">
    <property type="protein sequence ID" value="ENSECRP00000025168.1"/>
    <property type="gene ID" value="ENSECRG00000017020.1"/>
</dbReference>
<evidence type="ECO:0000256" key="7">
    <source>
        <dbReference type="ARBA" id="ARBA00022763"/>
    </source>
</evidence>
<dbReference type="SMART" id="SM00485">
    <property type="entry name" value="XPGN"/>
    <property type="match status" value="1"/>
</dbReference>
<evidence type="ECO:0000313" key="20">
    <source>
        <dbReference type="Proteomes" id="UP000694620"/>
    </source>
</evidence>
<feature type="domain" description="XPG-I" evidence="17">
    <location>
        <begin position="122"/>
        <end position="192"/>
    </location>
</feature>
<dbReference type="GO" id="GO:0004523">
    <property type="term" value="F:RNA-DNA hybrid ribonuclease activity"/>
    <property type="evidence" value="ECO:0007669"/>
    <property type="project" value="TreeGrafter"/>
</dbReference>
<dbReference type="Proteomes" id="UP000694620">
    <property type="component" value="Chromosome 13"/>
</dbReference>
<evidence type="ECO:0000256" key="13">
    <source>
        <dbReference type="ARBA" id="ARBA00023242"/>
    </source>
</evidence>
<evidence type="ECO:0000256" key="11">
    <source>
        <dbReference type="ARBA" id="ARBA00023128"/>
    </source>
</evidence>
<dbReference type="Pfam" id="PF00867">
    <property type="entry name" value="XPG_I"/>
    <property type="match status" value="1"/>
</dbReference>
<evidence type="ECO:0000256" key="2">
    <source>
        <dbReference type="ARBA" id="ARBA00022553"/>
    </source>
</evidence>
<dbReference type="Pfam" id="PF00752">
    <property type="entry name" value="XPG_N"/>
    <property type="match status" value="1"/>
</dbReference>
<keyword evidence="16" id="KW-1133">Transmembrane helix</keyword>
<sequence>MGISKLSELIREAAPSAVSHKQICDYSEKKIAFDASIVLCQFRKACPDLHNRNGTPLSPLLGIFYRTLYFLENGIKPVFIFDGCPPEQKEGLIAKRAESAGYRISWPGGVSTQVQNCQKLLDLLGVPYIQAPSDGEAMCAHLVKTGEVDAVASEDMDTLAFGSSLLIRQLNAKKGSDVIEYCLPKLLEVLNLTQEQFVDLCILLGCDYCEKIRGLGPKKALTLIQQHKSIEDVLLNINREVHPVPVSWKYHEARRIFLNPDAATVKQQTLNWKEPDEEGLVKFLAHENYVKEERIRKRMEAFRKMKEEKLCKGESSDEGKYQQSAITRYFRVTRKRQVRHHKCTHLRRNQVILKGGRQSHGSHLTLIPSVASSHFCLLLLFHVAVCVCSFTFLTVID</sequence>
<comment type="function">
    <text evidence="14">Structure-specific nuclease with 5'-flap endonuclease and 5'-3' exonuclease activities involved in DNA replication and repair. During DNA replication, cleaves the 5'-overhanging flap structure that is generated by displacement synthesis when DNA polymerase encounters the 5'-end of a downstream Okazaki fragment. It enters the flap from the 5'-end and then tracks to cleave the flap base, leaving a nick for ligation. Also involved in the long patch base excision repair (LP-BER) pathway, by cleaving within the apurinic/apyrimidinic (AP) site-terminated flap. Acts as a genome stabilization factor that prevents flaps from equilibrating into structures that lead to duplications and deletions. Also possesses 5'-3' exonuclease activity on nicked or gapped double-stranded DNA, and exhibits RNase H activity. Also involved in replication and repair of rDNA and in repairing mitochondrial DNA.</text>
</comment>
<evidence type="ECO:0000313" key="19">
    <source>
        <dbReference type="Ensembl" id="ENSECRP00000025168.1"/>
    </source>
</evidence>
<proteinExistence type="inferred from homology"/>
<dbReference type="SUPFAM" id="SSF47807">
    <property type="entry name" value="5' to 3' exonuclease, C-terminal subdomain"/>
    <property type="match status" value="1"/>
</dbReference>
<keyword evidence="20" id="KW-1185">Reference proteome</keyword>
<organism evidence="19 20">
    <name type="scientific">Erpetoichthys calabaricus</name>
    <name type="common">Rope fish</name>
    <name type="synonym">Calamoichthys calabaricus</name>
    <dbReference type="NCBI Taxonomy" id="27687"/>
    <lineage>
        <taxon>Eukaryota</taxon>
        <taxon>Metazoa</taxon>
        <taxon>Chordata</taxon>
        <taxon>Craniata</taxon>
        <taxon>Vertebrata</taxon>
        <taxon>Euteleostomi</taxon>
        <taxon>Actinopterygii</taxon>
        <taxon>Polypteriformes</taxon>
        <taxon>Polypteridae</taxon>
        <taxon>Erpetoichthys</taxon>
    </lineage>
</organism>
<dbReference type="InterPro" id="IPR019974">
    <property type="entry name" value="XPG_CS"/>
</dbReference>
<reference evidence="19" key="3">
    <citation type="submission" date="2025-09" db="UniProtKB">
        <authorList>
            <consortium name="Ensembl"/>
        </authorList>
    </citation>
    <scope>IDENTIFICATION</scope>
</reference>
<evidence type="ECO:0000256" key="12">
    <source>
        <dbReference type="ARBA" id="ARBA00023204"/>
    </source>
</evidence>
<comment type="cofactor">
    <cofactor evidence="1">
        <name>Mg(2+)</name>
        <dbReference type="ChEBI" id="CHEBI:18420"/>
    </cofactor>
</comment>
<keyword evidence="12" id="KW-0234">DNA repair</keyword>
<evidence type="ECO:0000256" key="5">
    <source>
        <dbReference type="ARBA" id="ARBA00022723"/>
    </source>
</evidence>
<dbReference type="InterPro" id="IPR006086">
    <property type="entry name" value="XPG-I_dom"/>
</dbReference>
<dbReference type="AlphaFoldDB" id="A0A8C4SZY3"/>
<keyword evidence="9" id="KW-0269">Exonuclease</keyword>
<keyword evidence="16" id="KW-0472">Membrane</keyword>
<keyword evidence="10" id="KW-0460">Magnesium</keyword>
<dbReference type="GO" id="GO:0003677">
    <property type="term" value="F:DNA binding"/>
    <property type="evidence" value="ECO:0007669"/>
    <property type="project" value="InterPro"/>
</dbReference>
<keyword evidence="16" id="KW-0812">Transmembrane</keyword>
<dbReference type="SMART" id="SM00279">
    <property type="entry name" value="HhH2"/>
    <property type="match status" value="1"/>
</dbReference>
<evidence type="ECO:0000256" key="1">
    <source>
        <dbReference type="ARBA" id="ARBA00001946"/>
    </source>
</evidence>
<dbReference type="GO" id="GO:0017108">
    <property type="term" value="F:5'-flap endonuclease activity"/>
    <property type="evidence" value="ECO:0007669"/>
    <property type="project" value="TreeGrafter"/>
</dbReference>
<gene>
    <name evidence="19" type="primary">zgc:110269</name>
</gene>
<dbReference type="GeneTree" id="ENSGT00940000155807"/>
<dbReference type="PANTHER" id="PTHR11081:SF49">
    <property type="entry name" value="FLAP ENDONUCLEASE 1 HOMOLOG-RELATED"/>
    <property type="match status" value="1"/>
</dbReference>
<dbReference type="InterPro" id="IPR036279">
    <property type="entry name" value="5-3_exonuclease_C_sf"/>
</dbReference>
<evidence type="ECO:0000256" key="16">
    <source>
        <dbReference type="SAM" id="Phobius"/>
    </source>
</evidence>
<dbReference type="GO" id="GO:0006281">
    <property type="term" value="P:DNA repair"/>
    <property type="evidence" value="ECO:0007669"/>
    <property type="project" value="UniProtKB-KW"/>
</dbReference>
<dbReference type="InterPro" id="IPR006084">
    <property type="entry name" value="XPG/Rad2"/>
</dbReference>
<keyword evidence="4" id="KW-0540">Nuclease</keyword>
<evidence type="ECO:0000259" key="17">
    <source>
        <dbReference type="SMART" id="SM00484"/>
    </source>
</evidence>
<dbReference type="GO" id="GO:0000287">
    <property type="term" value="F:magnesium ion binding"/>
    <property type="evidence" value="ECO:0007669"/>
    <property type="project" value="TreeGrafter"/>
</dbReference>
<dbReference type="PANTHER" id="PTHR11081">
    <property type="entry name" value="FLAP ENDONUCLEASE FAMILY MEMBER"/>
    <property type="match status" value="1"/>
</dbReference>
<dbReference type="GO" id="GO:0005634">
    <property type="term" value="C:nucleus"/>
    <property type="evidence" value="ECO:0007669"/>
    <property type="project" value="TreeGrafter"/>
</dbReference>
<reference evidence="19" key="1">
    <citation type="submission" date="2021-06" db="EMBL/GenBank/DDBJ databases">
        <authorList>
            <consortium name="Wellcome Sanger Institute Data Sharing"/>
        </authorList>
    </citation>
    <scope>NUCLEOTIDE SEQUENCE [LARGE SCALE GENOMIC DNA]</scope>
</reference>
<dbReference type="FunFam" id="1.10.150.20:FF:000009">
    <property type="entry name" value="Flap endonuclease 1"/>
    <property type="match status" value="1"/>
</dbReference>
<evidence type="ECO:0000256" key="14">
    <source>
        <dbReference type="ARBA" id="ARBA00029382"/>
    </source>
</evidence>
<evidence type="ECO:0000256" key="15">
    <source>
        <dbReference type="ARBA" id="ARBA00034726"/>
    </source>
</evidence>
<dbReference type="GO" id="GO:0006260">
    <property type="term" value="P:DNA replication"/>
    <property type="evidence" value="ECO:0007669"/>
    <property type="project" value="UniProtKB-KW"/>
</dbReference>
<evidence type="ECO:0000256" key="6">
    <source>
        <dbReference type="ARBA" id="ARBA00022759"/>
    </source>
</evidence>
<dbReference type="Gene3D" id="1.10.150.20">
    <property type="entry name" value="5' to 3' exonuclease, C-terminal subdomain"/>
    <property type="match status" value="1"/>
</dbReference>
<reference evidence="19" key="2">
    <citation type="submission" date="2025-08" db="UniProtKB">
        <authorList>
            <consortium name="Ensembl"/>
        </authorList>
    </citation>
    <scope>IDENTIFICATION</scope>
</reference>
<evidence type="ECO:0000256" key="10">
    <source>
        <dbReference type="ARBA" id="ARBA00022842"/>
    </source>
</evidence>
<dbReference type="InterPro" id="IPR029060">
    <property type="entry name" value="PIN-like_dom_sf"/>
</dbReference>
<evidence type="ECO:0000256" key="4">
    <source>
        <dbReference type="ARBA" id="ARBA00022722"/>
    </source>
</evidence>
<keyword evidence="6" id="KW-0255">Endonuclease</keyword>
<keyword evidence="7" id="KW-0227">DNA damage</keyword>
<feature type="domain" description="XPG N-terminal" evidence="18">
    <location>
        <begin position="1"/>
        <end position="102"/>
    </location>
</feature>
<dbReference type="InterPro" id="IPR008918">
    <property type="entry name" value="HhH2"/>
</dbReference>
<dbReference type="SUPFAM" id="SSF88723">
    <property type="entry name" value="PIN domain-like"/>
    <property type="match status" value="1"/>
</dbReference>